<dbReference type="Proteomes" id="UP000722485">
    <property type="component" value="Unassembled WGS sequence"/>
</dbReference>
<keyword evidence="3" id="KW-1185">Reference proteome</keyword>
<dbReference type="OrthoDB" id="37886at2759"/>
<feature type="compositionally biased region" description="Pro residues" evidence="1">
    <location>
        <begin position="119"/>
        <end position="145"/>
    </location>
</feature>
<evidence type="ECO:0000313" key="2">
    <source>
        <dbReference type="EMBL" id="KAF7545146.1"/>
    </source>
</evidence>
<feature type="region of interest" description="Disordered" evidence="1">
    <location>
        <begin position="563"/>
        <end position="711"/>
    </location>
</feature>
<proteinExistence type="predicted"/>
<feature type="compositionally biased region" description="Polar residues" evidence="1">
    <location>
        <begin position="106"/>
        <end position="118"/>
    </location>
</feature>
<organism evidence="2 3">
    <name type="scientific">Cylindrodendrum hubeiense</name>
    <dbReference type="NCBI Taxonomy" id="595255"/>
    <lineage>
        <taxon>Eukaryota</taxon>
        <taxon>Fungi</taxon>
        <taxon>Dikarya</taxon>
        <taxon>Ascomycota</taxon>
        <taxon>Pezizomycotina</taxon>
        <taxon>Sordariomycetes</taxon>
        <taxon>Hypocreomycetidae</taxon>
        <taxon>Hypocreales</taxon>
        <taxon>Nectriaceae</taxon>
        <taxon>Cylindrodendrum</taxon>
    </lineage>
</organism>
<feature type="compositionally biased region" description="Acidic residues" evidence="1">
    <location>
        <begin position="690"/>
        <end position="702"/>
    </location>
</feature>
<feature type="region of interest" description="Disordered" evidence="1">
    <location>
        <begin position="66"/>
        <end position="159"/>
    </location>
</feature>
<feature type="region of interest" description="Disordered" evidence="1">
    <location>
        <begin position="1"/>
        <end position="38"/>
    </location>
</feature>
<dbReference type="EMBL" id="JAANBB010000268">
    <property type="protein sequence ID" value="KAF7545146.1"/>
    <property type="molecule type" value="Genomic_DNA"/>
</dbReference>
<feature type="compositionally biased region" description="Low complexity" evidence="1">
    <location>
        <begin position="313"/>
        <end position="329"/>
    </location>
</feature>
<reference evidence="2" key="1">
    <citation type="submission" date="2020-03" db="EMBL/GenBank/DDBJ databases">
        <title>Draft Genome Sequence of Cylindrodendrum hubeiense.</title>
        <authorList>
            <person name="Buettner E."/>
            <person name="Kellner H."/>
        </authorList>
    </citation>
    <scope>NUCLEOTIDE SEQUENCE</scope>
    <source>
        <strain evidence="2">IHI 201604</strain>
    </source>
</reference>
<gene>
    <name evidence="2" type="ORF">G7Z17_g9401</name>
</gene>
<feature type="region of interest" description="Disordered" evidence="1">
    <location>
        <begin position="452"/>
        <end position="507"/>
    </location>
</feature>
<evidence type="ECO:0000313" key="3">
    <source>
        <dbReference type="Proteomes" id="UP000722485"/>
    </source>
</evidence>
<feature type="compositionally biased region" description="Polar residues" evidence="1">
    <location>
        <begin position="66"/>
        <end position="90"/>
    </location>
</feature>
<dbReference type="AlphaFoldDB" id="A0A9P5H6U4"/>
<feature type="compositionally biased region" description="Low complexity" evidence="1">
    <location>
        <begin position="455"/>
        <end position="472"/>
    </location>
</feature>
<protein>
    <submittedName>
        <fullName evidence="2">Uncharacterized protein</fullName>
    </submittedName>
</protein>
<comment type="caution">
    <text evidence="2">The sequence shown here is derived from an EMBL/GenBank/DDBJ whole genome shotgun (WGS) entry which is preliminary data.</text>
</comment>
<evidence type="ECO:0000256" key="1">
    <source>
        <dbReference type="SAM" id="MobiDB-lite"/>
    </source>
</evidence>
<accession>A0A9P5H6U4</accession>
<feature type="compositionally biased region" description="Low complexity" evidence="1">
    <location>
        <begin position="1"/>
        <end position="18"/>
    </location>
</feature>
<name>A0A9P5H6U4_9HYPO</name>
<feature type="compositionally biased region" description="Polar residues" evidence="1">
    <location>
        <begin position="344"/>
        <end position="353"/>
    </location>
</feature>
<feature type="compositionally biased region" description="Low complexity" evidence="1">
    <location>
        <begin position="604"/>
        <end position="614"/>
    </location>
</feature>
<feature type="region of interest" description="Disordered" evidence="1">
    <location>
        <begin position="313"/>
        <end position="362"/>
    </location>
</feature>
<feature type="compositionally biased region" description="Basic and acidic residues" evidence="1">
    <location>
        <begin position="565"/>
        <end position="575"/>
    </location>
</feature>
<feature type="compositionally biased region" description="Polar residues" evidence="1">
    <location>
        <begin position="26"/>
        <end position="38"/>
    </location>
</feature>
<feature type="compositionally biased region" description="Polar residues" evidence="1">
    <location>
        <begin position="146"/>
        <end position="159"/>
    </location>
</feature>
<feature type="compositionally biased region" description="Polar residues" evidence="1">
    <location>
        <begin position="634"/>
        <end position="657"/>
    </location>
</feature>
<sequence length="711" mass="76171">MPTVSPSHSPSPSDSTLPNGALASRPASTGSRLSTPPVTASMVHNANTLIASLPYVQVAHTPGPHTSSPLPYLGTFTNQGVPQQMTQNGFHRQPPFASIQAPPPQQAHNYHQAQYSPQPQHPVGPPSNHAPPPPPVRGDVMPPPNNGLTSPTSTHSVQTSPEYHNLVGMISTASPETVRQVIRDCWEKALLGSQYHVAFLLNATIHQANAETLNRAVKDFGSKMVKVSKQHVVRHLSGEDFDEIADLLLAKVSPNFLDKALARRFETIPARQLVNALARAERLGYDVQDIVEEEHVIPSLHSLIVPSIPSAPIPSQSVPSQSTPRSSSTGPVSAQAAPPALTVPGSSQRTQQGVAGKPALTSSKPNPGGVIYCTCGWPCSSTKAQEHHWKKKACNKIEEKDEVGKDLCPHCGCKFVSGNGLAYHQNVNVCGAYTEEQGSKMTSIIAAFRKEKRGQSTAATPASQTPSQSSPAWRQLQASSAQGTPKPGLTTPSSDPYSKLTPEQRRDFDKEMKEAEDHYGGLMRKAMELPKADQDKQIISLKNRYNTKQSVTRKKYGIRLRERRSKAQIDAERTRLFGTPDGPSLSGRDGAPPASKRARTGENGQSTVTTQSSGSQGGTPRKRIPVAEMGGLSGSSATAELNDPTASIQKPQEQQPNHIDGQAPSHVHPTRPGMLVASGTRDEPMSIDDNSSDSDSTDEDDIPASLPAAFT</sequence>